<dbReference type="EMBL" id="JBHYPX010000018">
    <property type="protein sequence ID" value="MFE1352631.1"/>
    <property type="molecule type" value="Genomic_DNA"/>
</dbReference>
<keyword evidence="2" id="KW-1185">Reference proteome</keyword>
<name>A0ABW6GIS4_9ACTN</name>
<protein>
    <submittedName>
        <fullName evidence="1">Uncharacterized protein</fullName>
    </submittedName>
</protein>
<proteinExistence type="predicted"/>
<accession>A0ABW6GIS4</accession>
<sequence>MPLRARHPRTLLAFAALLDASIDRIAELAADAREFDRDEVYRLADVWDNNTYALFAAATARFRWTRELRARWALRWLADLGNQRRAWVVERTAAAGVPVEHLLLPPEPEPVPAPGGWRRFGSDLLSTDLTPRTPERVDELAADYDLASAVLTSLQVQRHGSERLSARFCSEVPCRYAGGEGGYAKIWIELEDPAELEVDTTAEVTGLALRTDPDGVALRIGSAVALRCRSLELTVDDFGLRASPCGSRLAAAHPRAPEPRRAPERALPVFRSAVHAHRAAQVLQRAMLTARWADARAPLAAITTALSGAGHQILAAGAIRRRSARNAAFRALVADWCRRGGPDFVAPVAARLDLPAEFLPVPDPAPPVVRALPSRLRRVRCRLPHRWDQEGHHTYVGCEFAQPPAAAPAAPAAPGSAEPPWVLRAHDLSSPVSLRFGLDAFHRTAVPDPTPGRLAFGPHLTATGVLEPE</sequence>
<dbReference type="Proteomes" id="UP001599542">
    <property type="component" value="Unassembled WGS sequence"/>
</dbReference>
<dbReference type="RefSeq" id="WP_380319268.1">
    <property type="nucleotide sequence ID" value="NZ_JBHYPW010000008.1"/>
</dbReference>
<gene>
    <name evidence="1" type="ORF">ACFW6T_11650</name>
</gene>
<evidence type="ECO:0000313" key="1">
    <source>
        <dbReference type="EMBL" id="MFE1352631.1"/>
    </source>
</evidence>
<comment type="caution">
    <text evidence="1">The sequence shown here is derived from an EMBL/GenBank/DDBJ whole genome shotgun (WGS) entry which is preliminary data.</text>
</comment>
<organism evidence="1 2">
    <name type="scientific">Kitasatospora phosalacinea</name>
    <dbReference type="NCBI Taxonomy" id="2065"/>
    <lineage>
        <taxon>Bacteria</taxon>
        <taxon>Bacillati</taxon>
        <taxon>Actinomycetota</taxon>
        <taxon>Actinomycetes</taxon>
        <taxon>Kitasatosporales</taxon>
        <taxon>Streptomycetaceae</taxon>
        <taxon>Kitasatospora</taxon>
    </lineage>
</organism>
<reference evidence="1 2" key="1">
    <citation type="submission" date="2024-09" db="EMBL/GenBank/DDBJ databases">
        <title>The Natural Products Discovery Center: Release of the First 8490 Sequenced Strains for Exploring Actinobacteria Biosynthetic Diversity.</title>
        <authorList>
            <person name="Kalkreuter E."/>
            <person name="Kautsar S.A."/>
            <person name="Yang D."/>
            <person name="Bader C.D."/>
            <person name="Teijaro C.N."/>
            <person name="Fluegel L."/>
            <person name="Davis C.M."/>
            <person name="Simpson J.R."/>
            <person name="Lauterbach L."/>
            <person name="Steele A.D."/>
            <person name="Gui C."/>
            <person name="Meng S."/>
            <person name="Li G."/>
            <person name="Viehrig K."/>
            <person name="Ye F."/>
            <person name="Su P."/>
            <person name="Kiefer A.F."/>
            <person name="Nichols A."/>
            <person name="Cepeda A.J."/>
            <person name="Yan W."/>
            <person name="Fan B."/>
            <person name="Jiang Y."/>
            <person name="Adhikari A."/>
            <person name="Zheng C.-J."/>
            <person name="Schuster L."/>
            <person name="Cowan T.M."/>
            <person name="Smanski M.J."/>
            <person name="Chevrette M.G."/>
            <person name="De Carvalho L.P.S."/>
            <person name="Shen B."/>
        </authorList>
    </citation>
    <scope>NUCLEOTIDE SEQUENCE [LARGE SCALE GENOMIC DNA]</scope>
    <source>
        <strain evidence="1 2">NPDC058753</strain>
    </source>
</reference>
<evidence type="ECO:0000313" key="2">
    <source>
        <dbReference type="Proteomes" id="UP001599542"/>
    </source>
</evidence>